<dbReference type="PANTHER" id="PTHR21058:SF0">
    <property type="entry name" value="6,7-DIMETHYL-8-RIBITYLLUMAZINE SYNTHASE"/>
    <property type="match status" value="1"/>
</dbReference>
<evidence type="ECO:0000256" key="3">
    <source>
        <dbReference type="ARBA" id="ARBA00012664"/>
    </source>
</evidence>
<dbReference type="HAMAP" id="MF_00178">
    <property type="entry name" value="Lumazine_synth"/>
    <property type="match status" value="1"/>
</dbReference>
<evidence type="ECO:0000256" key="1">
    <source>
        <dbReference type="ARBA" id="ARBA00004917"/>
    </source>
</evidence>
<reference evidence="8 9" key="1">
    <citation type="submission" date="2021-11" db="EMBL/GenBank/DDBJ databases">
        <authorList>
            <person name="Islam A."/>
            <person name="Islam S."/>
            <person name="Flora M.S."/>
            <person name="Rahman M."/>
            <person name="Ziaur R.M."/>
            <person name="Epstein J.H."/>
            <person name="Hassan M."/>
            <person name="Klassen M."/>
            <person name="Woodard K."/>
            <person name="Webb A."/>
            <person name="Webby R.J."/>
            <person name="El Zowalaty M.E."/>
        </authorList>
    </citation>
    <scope>NUCLEOTIDE SEQUENCE [LARGE SCALE GENOMIC DNA]</scope>
    <source>
        <strain evidence="8">Pf1</strain>
    </source>
</reference>
<comment type="similarity">
    <text evidence="2">Belongs to the DMRL synthase family.</text>
</comment>
<feature type="region of interest" description="Disordered" evidence="7">
    <location>
        <begin position="369"/>
        <end position="413"/>
    </location>
</feature>
<evidence type="ECO:0000256" key="7">
    <source>
        <dbReference type="SAM" id="MobiDB-lite"/>
    </source>
</evidence>
<gene>
    <name evidence="8" type="ORF">PFR001_LOCUS6563</name>
</gene>
<keyword evidence="5" id="KW-0808">Transferase</keyword>
<dbReference type="InterPro" id="IPR036467">
    <property type="entry name" value="LS/RS_sf"/>
</dbReference>
<accession>A0ABN8CB18</accession>
<evidence type="ECO:0000256" key="5">
    <source>
        <dbReference type="ARBA" id="ARBA00022679"/>
    </source>
</evidence>
<feature type="compositionally biased region" description="Basic and acidic residues" evidence="7">
    <location>
        <begin position="376"/>
        <end position="403"/>
    </location>
</feature>
<dbReference type="PANTHER" id="PTHR21058">
    <property type="entry name" value="6,7-DIMETHYL-8-RIBITYLLUMAZINE SYNTHASE DMRL SYNTHASE LUMAZINE SYNTHASE"/>
    <property type="match status" value="1"/>
</dbReference>
<proteinExistence type="inferred from homology"/>
<dbReference type="EMBL" id="CAKLBC010001333">
    <property type="protein sequence ID" value="CAH0491290.1"/>
    <property type="molecule type" value="Genomic_DNA"/>
</dbReference>
<feature type="region of interest" description="Disordered" evidence="7">
    <location>
        <begin position="1"/>
        <end position="55"/>
    </location>
</feature>
<evidence type="ECO:0000256" key="2">
    <source>
        <dbReference type="ARBA" id="ARBA00007424"/>
    </source>
</evidence>
<evidence type="ECO:0000256" key="4">
    <source>
        <dbReference type="ARBA" id="ARBA00022619"/>
    </source>
</evidence>
<comment type="caution">
    <text evidence="8">The sequence shown here is derived from an EMBL/GenBank/DDBJ whole genome shotgun (WGS) entry which is preliminary data.</text>
</comment>
<dbReference type="NCBIfam" id="TIGR00114">
    <property type="entry name" value="lumazine-synth"/>
    <property type="match status" value="1"/>
</dbReference>
<organism evidence="8 9">
    <name type="scientific">Peronospora farinosa</name>
    <dbReference type="NCBI Taxonomy" id="134698"/>
    <lineage>
        <taxon>Eukaryota</taxon>
        <taxon>Sar</taxon>
        <taxon>Stramenopiles</taxon>
        <taxon>Oomycota</taxon>
        <taxon>Peronosporomycetes</taxon>
        <taxon>Peronosporales</taxon>
        <taxon>Peronosporaceae</taxon>
        <taxon>Peronospora</taxon>
    </lineage>
</organism>
<dbReference type="Proteomes" id="UP001157938">
    <property type="component" value="Unassembled WGS sequence"/>
</dbReference>
<dbReference type="InterPro" id="IPR034964">
    <property type="entry name" value="LS"/>
</dbReference>
<protein>
    <recommendedName>
        <fullName evidence="3">6,7-dimethyl-8-ribityllumazine synthase</fullName>
        <ecNumber evidence="3">2.5.1.78</ecNumber>
    </recommendedName>
</protein>
<dbReference type="SUPFAM" id="SSF52121">
    <property type="entry name" value="Lumazine synthase"/>
    <property type="match status" value="1"/>
</dbReference>
<evidence type="ECO:0000256" key="6">
    <source>
        <dbReference type="ARBA" id="ARBA00048785"/>
    </source>
</evidence>
<comment type="pathway">
    <text evidence="1">Cofactor biosynthesis; riboflavin biosynthesis; riboflavin from 2-hydroxy-3-oxobutyl phosphate and 5-amino-6-(D-ribitylamino)uracil: step 1/2.</text>
</comment>
<dbReference type="CDD" id="cd09209">
    <property type="entry name" value="Lumazine_synthase-I"/>
    <property type="match status" value="1"/>
</dbReference>
<feature type="compositionally biased region" description="Basic and acidic residues" evidence="7">
    <location>
        <begin position="7"/>
        <end position="36"/>
    </location>
</feature>
<sequence length="543" mass="57301">MALGFEKLTEKMKHSSKEEHSDDRESGSHGHHEGKTEAPVSPVLIDRPGASDTSKLDGKGLQVTIVASHWYGKVVHSLVDACSKELLAKGVEEDSLHLVEVAGAFELPFAAARLIDCKDKSRRPDAVICIGCMVQDSTHMCEMMSQAVAHGIMQLNVTSDTPVIFGVLSCASESQAQSCTKMQSCCGIDESHKCNHGVSWAQSALQMAHLKRCSSAKEMERCCCTRCVGRGSGSGKSGERKSEKHESSKHESCASCKSSPDDCSCKDCKCFPCCAKREACRGCGCPPDKCSCHECDCSAGSTKKTGAVKALSSEHGTKQEAMKNLSTERAGHEESSSKSDRSSVRCVRCGSQVDDCKCGTTTSVKHNLQAQQVESVAERHDTGDQHSGGDEVRETGSNADEHASKKHQSHNSCKTCGSLADKCSCKECECQVCSNKIHGGEHIEPAIKSATSSAIVCGGDCIRASQRAAAGGCPGCECPAGGCPCTKCSCPLCGPHQKAFDSTPCRGSNEARKRAIAGNCPACGCPAGHCPCTGCICPICKSL</sequence>
<comment type="catalytic activity">
    <reaction evidence="6">
        <text>(2S)-2-hydroxy-3-oxobutyl phosphate + 5-amino-6-(D-ribitylamino)uracil = 6,7-dimethyl-8-(1-D-ribityl)lumazine + phosphate + 2 H2O + H(+)</text>
        <dbReference type="Rhea" id="RHEA:26152"/>
        <dbReference type="ChEBI" id="CHEBI:15377"/>
        <dbReference type="ChEBI" id="CHEBI:15378"/>
        <dbReference type="ChEBI" id="CHEBI:15934"/>
        <dbReference type="ChEBI" id="CHEBI:43474"/>
        <dbReference type="ChEBI" id="CHEBI:58201"/>
        <dbReference type="ChEBI" id="CHEBI:58830"/>
        <dbReference type="EC" id="2.5.1.78"/>
    </reaction>
</comment>
<name>A0ABN8CB18_9STRA</name>
<feature type="region of interest" description="Disordered" evidence="7">
    <location>
        <begin position="311"/>
        <end position="339"/>
    </location>
</feature>
<dbReference type="InterPro" id="IPR002180">
    <property type="entry name" value="LS/RS"/>
</dbReference>
<dbReference type="Gene3D" id="3.40.50.960">
    <property type="entry name" value="Lumazine/riboflavin synthase"/>
    <property type="match status" value="1"/>
</dbReference>
<keyword evidence="9" id="KW-1185">Reference proteome</keyword>
<dbReference type="Pfam" id="PF00885">
    <property type="entry name" value="DMRL_synthase"/>
    <property type="match status" value="1"/>
</dbReference>
<evidence type="ECO:0000313" key="9">
    <source>
        <dbReference type="Proteomes" id="UP001157938"/>
    </source>
</evidence>
<keyword evidence="4" id="KW-0686">Riboflavin biosynthesis</keyword>
<feature type="compositionally biased region" description="Basic and acidic residues" evidence="7">
    <location>
        <begin position="329"/>
        <end position="339"/>
    </location>
</feature>
<evidence type="ECO:0000313" key="8">
    <source>
        <dbReference type="EMBL" id="CAH0491290.1"/>
    </source>
</evidence>
<dbReference type="EC" id="2.5.1.78" evidence="3"/>